<dbReference type="RefSeq" id="XP_028528640.1">
    <property type="nucleotide sequence ID" value="XM_028672048.1"/>
</dbReference>
<feature type="region of interest" description="Disordered" evidence="2">
    <location>
        <begin position="439"/>
        <end position="459"/>
    </location>
</feature>
<keyword evidence="3" id="KW-0812">Transmembrane</keyword>
<keyword evidence="3" id="KW-0472">Membrane</keyword>
<dbReference type="AlphaFoldDB" id="A0A1J1GXU9"/>
<dbReference type="OMA" id="TSHLFYD"/>
<keyword evidence="1" id="KW-0862">Zinc</keyword>
<comment type="caution">
    <text evidence="5">The sequence shown here is derived from an EMBL/GenBank/DDBJ whole genome shotgun (WGS) entry which is preliminary data.</text>
</comment>
<reference evidence="5" key="1">
    <citation type="submission" date="2015-04" db="EMBL/GenBank/DDBJ databases">
        <authorList>
            <consortium name="Pathogen Informatics"/>
        </authorList>
    </citation>
    <scope>NUCLEOTIDE SEQUENCE [LARGE SCALE GENOMIC DNA]</scope>
    <source>
        <strain evidence="5">8A</strain>
    </source>
</reference>
<organism evidence="5 6">
    <name type="scientific">Plasmodium gallinaceum</name>
    <dbReference type="NCBI Taxonomy" id="5849"/>
    <lineage>
        <taxon>Eukaryota</taxon>
        <taxon>Sar</taxon>
        <taxon>Alveolata</taxon>
        <taxon>Apicomplexa</taxon>
        <taxon>Aconoidasida</taxon>
        <taxon>Haemosporida</taxon>
        <taxon>Plasmodiidae</taxon>
        <taxon>Plasmodium</taxon>
        <taxon>Plasmodium (Haemamoeba)</taxon>
    </lineage>
</organism>
<proteinExistence type="inferred from homology"/>
<keyword evidence="6" id="KW-1185">Reference proteome</keyword>
<keyword evidence="1" id="KW-0863">Zinc-finger</keyword>
<accession>A0A1J1GXU9</accession>
<evidence type="ECO:0000256" key="3">
    <source>
        <dbReference type="SAM" id="Phobius"/>
    </source>
</evidence>
<dbReference type="GO" id="GO:0008270">
    <property type="term" value="F:zinc ion binding"/>
    <property type="evidence" value="ECO:0007669"/>
    <property type="project" value="UniProtKB-KW"/>
</dbReference>
<comment type="similarity">
    <text evidence="1">Belongs to the peptidase M24A family. Methionine aminopeptidase type 1 subfamily.</text>
</comment>
<keyword evidence="1" id="KW-0479">Metal-binding</keyword>
<feature type="region of interest" description="Disordered" evidence="2">
    <location>
        <begin position="397"/>
        <end position="427"/>
    </location>
</feature>
<dbReference type="InterPro" id="IPR031615">
    <property type="entry name" value="Zfn-C6H2"/>
</dbReference>
<keyword evidence="3" id="KW-1133">Transmembrane helix</keyword>
<evidence type="ECO:0000313" key="6">
    <source>
        <dbReference type="Proteomes" id="UP000220797"/>
    </source>
</evidence>
<dbReference type="VEuPathDB" id="PlasmoDB:PGAL8A_00304400"/>
<evidence type="ECO:0000256" key="1">
    <source>
        <dbReference type="PROSITE-ProRule" id="PRU01357"/>
    </source>
</evidence>
<feature type="transmembrane region" description="Helical" evidence="3">
    <location>
        <begin position="236"/>
        <end position="261"/>
    </location>
</feature>
<sequence length="586" mass="69221">MTICSGCGIVTDVTICCPICLKHNKKIFYCSQECYEKNYKDHKKIHYFIKIINSEEMYKMNEQSTTNVNDNLPVVILSNENESENENIKIFQNDKNSHKRNSVVNGYNSIPIKNCEETNMYNNLKYKNVKNSTFEKKDRKKNYNKYKNITNDYLLNEMEENNSKNYLKKGSFKNKLSYITNIISYLFSNKYNLILPCYDDVDSKCDKGDFKNLKIKNKLSDKQMNELKRQLRIKKVLQLIVLLMLISIILILSTYMFSIILESSNKNIENVPQNLKNKGDINRNSDILELKQYIKVIEDLRKEINEIKEVLYMHNIYINKNFSLNNSYNIFNNFNKTKPNTSHHNKKLIDKTSSLTSHNYYSNSYSDENYNKTILEEDNSPLKQYHYDVNDINELNSTNNKDINKDSYNESNNINVEKNISPDNTLHTYNDDIENFYNRNEKKNSDMNKSESENNSNEEADMQNNQNFFTQNQPYNEDNSNFIKNHEQNEYEEATISNRIVNEEKIISSNSIGDNNRTKNEVLENGKSQDSSLIFKHEMKEKPNEYSSKIEENEREKNNRKNIDTEENSERKSMSSKLNKKKQKMI</sequence>
<evidence type="ECO:0000256" key="2">
    <source>
        <dbReference type="SAM" id="MobiDB-lite"/>
    </source>
</evidence>
<gene>
    <name evidence="5" type="ORF">PGAL8A_00304400</name>
</gene>
<feature type="compositionally biased region" description="Basic and acidic residues" evidence="2">
    <location>
        <begin position="535"/>
        <end position="573"/>
    </location>
</feature>
<dbReference type="OrthoDB" id="3209743at2759"/>
<dbReference type="Proteomes" id="UP000220797">
    <property type="component" value="Unassembled WGS sequence"/>
</dbReference>
<protein>
    <recommendedName>
        <fullName evidence="4">C6H2-type domain-containing protein</fullName>
    </recommendedName>
</protein>
<evidence type="ECO:0000313" key="5">
    <source>
        <dbReference type="EMBL" id="CRG95832.1"/>
    </source>
</evidence>
<dbReference type="Pfam" id="PF15801">
    <property type="entry name" value="zf-C6H2"/>
    <property type="match status" value="1"/>
</dbReference>
<dbReference type="GeneID" id="39731577"/>
<dbReference type="PROSITE" id="PS52013">
    <property type="entry name" value="ZF_C6H2"/>
    <property type="match status" value="1"/>
</dbReference>
<evidence type="ECO:0000259" key="4">
    <source>
        <dbReference type="PROSITE" id="PS52013"/>
    </source>
</evidence>
<dbReference type="EMBL" id="CVMV01000045">
    <property type="protein sequence ID" value="CRG95832.1"/>
    <property type="molecule type" value="Genomic_DNA"/>
</dbReference>
<feature type="region of interest" description="Disordered" evidence="2">
    <location>
        <begin position="510"/>
        <end position="586"/>
    </location>
</feature>
<feature type="compositionally biased region" description="Polar residues" evidence="2">
    <location>
        <begin position="409"/>
        <end position="427"/>
    </location>
</feature>
<feature type="domain" description="C6H2-type" evidence="4">
    <location>
        <begin position="1"/>
        <end position="53"/>
    </location>
</feature>
<name>A0A1J1GXU9_PLAGA</name>
<feature type="compositionally biased region" description="Basic and acidic residues" evidence="2">
    <location>
        <begin position="439"/>
        <end position="452"/>
    </location>
</feature>